<dbReference type="SUPFAM" id="SSF54909">
    <property type="entry name" value="Dimeric alpha+beta barrel"/>
    <property type="match status" value="1"/>
</dbReference>
<evidence type="ECO:0000259" key="1">
    <source>
        <dbReference type="PROSITE" id="PS51725"/>
    </source>
</evidence>
<dbReference type="PROSITE" id="PS51725">
    <property type="entry name" value="ABM"/>
    <property type="match status" value="1"/>
</dbReference>
<evidence type="ECO:0000313" key="2">
    <source>
        <dbReference type="EMBL" id="TCO17810.1"/>
    </source>
</evidence>
<accession>A0ABY2BGD4</accession>
<organism evidence="2 3">
    <name type="scientific">Kribbella orskensis</name>
    <dbReference type="NCBI Taxonomy" id="2512216"/>
    <lineage>
        <taxon>Bacteria</taxon>
        <taxon>Bacillati</taxon>
        <taxon>Actinomycetota</taxon>
        <taxon>Actinomycetes</taxon>
        <taxon>Propionibacteriales</taxon>
        <taxon>Kribbellaceae</taxon>
        <taxon>Kribbella</taxon>
    </lineage>
</organism>
<keyword evidence="2" id="KW-0503">Monooxygenase</keyword>
<protein>
    <submittedName>
        <fullName evidence="2">Antibiotic biosynthesis monooxygenase</fullName>
    </submittedName>
</protein>
<dbReference type="GO" id="GO:0004497">
    <property type="term" value="F:monooxygenase activity"/>
    <property type="evidence" value="ECO:0007669"/>
    <property type="project" value="UniProtKB-KW"/>
</dbReference>
<keyword evidence="3" id="KW-1185">Reference proteome</keyword>
<dbReference type="EMBL" id="SLWM01000013">
    <property type="protein sequence ID" value="TCO17810.1"/>
    <property type="molecule type" value="Genomic_DNA"/>
</dbReference>
<sequence length="112" mass="12303">MTIFVRAELTTLPGARDGFVTLAKALAAATDDEPGTLRYDWYVEADPVRFVVIEEYADSAAAFAHNAHSEELLSRVGEFAKMTLLQVHGQLSPELESWLATVPIARTFPPLV</sequence>
<name>A0ABY2BGD4_9ACTN</name>
<dbReference type="Gene3D" id="3.30.70.100">
    <property type="match status" value="1"/>
</dbReference>
<comment type="caution">
    <text evidence="2">The sequence shown here is derived from an EMBL/GenBank/DDBJ whole genome shotgun (WGS) entry which is preliminary data.</text>
</comment>
<gene>
    <name evidence="2" type="ORF">EV644_11340</name>
</gene>
<feature type="domain" description="ABM" evidence="1">
    <location>
        <begin position="3"/>
        <end position="99"/>
    </location>
</feature>
<dbReference type="RefSeq" id="WP_132192051.1">
    <property type="nucleotide sequence ID" value="NZ_SLWM01000013.1"/>
</dbReference>
<dbReference type="Proteomes" id="UP000295818">
    <property type="component" value="Unassembled WGS sequence"/>
</dbReference>
<dbReference type="InterPro" id="IPR007138">
    <property type="entry name" value="ABM_dom"/>
</dbReference>
<keyword evidence="2" id="KW-0560">Oxidoreductase</keyword>
<dbReference type="Pfam" id="PF03992">
    <property type="entry name" value="ABM"/>
    <property type="match status" value="1"/>
</dbReference>
<reference evidence="2 3" key="1">
    <citation type="journal article" date="2015" name="Stand. Genomic Sci.">
        <title>Genomic Encyclopedia of Bacterial and Archaeal Type Strains, Phase III: the genomes of soil and plant-associated and newly described type strains.</title>
        <authorList>
            <person name="Whitman W.B."/>
            <person name="Woyke T."/>
            <person name="Klenk H.P."/>
            <person name="Zhou Y."/>
            <person name="Lilburn T.G."/>
            <person name="Beck B.J."/>
            <person name="De Vos P."/>
            <person name="Vandamme P."/>
            <person name="Eisen J.A."/>
            <person name="Garrity G."/>
            <person name="Hugenholtz P."/>
            <person name="Kyrpides N.C."/>
        </authorList>
    </citation>
    <scope>NUCLEOTIDE SEQUENCE [LARGE SCALE GENOMIC DNA]</scope>
    <source>
        <strain evidence="2 3">VKM Ac-2538</strain>
    </source>
</reference>
<evidence type="ECO:0000313" key="3">
    <source>
        <dbReference type="Proteomes" id="UP000295818"/>
    </source>
</evidence>
<dbReference type="InterPro" id="IPR011008">
    <property type="entry name" value="Dimeric_a/b-barrel"/>
</dbReference>
<proteinExistence type="predicted"/>